<proteinExistence type="predicted"/>
<reference evidence="1" key="1">
    <citation type="submission" date="2021-12" db="EMBL/GenBank/DDBJ databases">
        <authorList>
            <person name="Rodrigo-Torres L."/>
            <person name="Arahal R. D."/>
            <person name="Lucena T."/>
        </authorList>
    </citation>
    <scope>NUCLEOTIDE SEQUENCE</scope>
    <source>
        <strain evidence="1">CECT 8267</strain>
    </source>
</reference>
<evidence type="ECO:0000313" key="2">
    <source>
        <dbReference type="Proteomes" id="UP000838100"/>
    </source>
</evidence>
<comment type="caution">
    <text evidence="1">The sequence shown here is derived from an EMBL/GenBank/DDBJ whole genome shotgun (WGS) entry which is preliminary data.</text>
</comment>
<dbReference type="EMBL" id="CAKLPX010000004">
    <property type="protein sequence ID" value="CAH0993134.1"/>
    <property type="molecule type" value="Genomic_DNA"/>
</dbReference>
<protein>
    <submittedName>
        <fullName evidence="1">Uncharacterized protein</fullName>
    </submittedName>
</protein>
<accession>A0ABN8EL80</accession>
<evidence type="ECO:0000313" key="1">
    <source>
        <dbReference type="EMBL" id="CAH0993134.1"/>
    </source>
</evidence>
<organism evidence="1 2">
    <name type="scientific">Sinobacterium norvegicum</name>
    <dbReference type="NCBI Taxonomy" id="1641715"/>
    <lineage>
        <taxon>Bacteria</taxon>
        <taxon>Pseudomonadati</taxon>
        <taxon>Pseudomonadota</taxon>
        <taxon>Gammaproteobacteria</taxon>
        <taxon>Cellvibrionales</taxon>
        <taxon>Spongiibacteraceae</taxon>
        <taxon>Sinobacterium</taxon>
    </lineage>
</organism>
<keyword evidence="2" id="KW-1185">Reference proteome</keyword>
<gene>
    <name evidence="1" type="ORF">SIN8267_03273</name>
</gene>
<dbReference type="Proteomes" id="UP000838100">
    <property type="component" value="Unassembled WGS sequence"/>
</dbReference>
<name>A0ABN8EL80_9GAMM</name>
<sequence length="37" mass="4406">MLLWSIEFYVALNLIFMDLAASKMLLPFFAPRFRVQL</sequence>